<dbReference type="Gene3D" id="3.90.1280.10">
    <property type="entry name" value="HSP33 redox switch-like"/>
    <property type="match status" value="1"/>
</dbReference>
<dbReference type="OrthoDB" id="9793753at2"/>
<dbReference type="PANTHER" id="PTHR30111">
    <property type="entry name" value="33 KDA CHAPERONIN"/>
    <property type="match status" value="1"/>
</dbReference>
<evidence type="ECO:0000313" key="6">
    <source>
        <dbReference type="EMBL" id="PWR22622.1"/>
    </source>
</evidence>
<proteinExistence type="predicted"/>
<dbReference type="PIRSF" id="PIRSF005261">
    <property type="entry name" value="Heat_shock_Hsp33"/>
    <property type="match status" value="1"/>
</dbReference>
<dbReference type="InterPro" id="IPR016153">
    <property type="entry name" value="Heat_shock_Hsp33_N"/>
</dbReference>
<dbReference type="CDD" id="cd00498">
    <property type="entry name" value="Hsp33"/>
    <property type="match status" value="1"/>
</dbReference>
<dbReference type="Gene3D" id="3.55.30.10">
    <property type="entry name" value="Hsp33 domain"/>
    <property type="match status" value="1"/>
</dbReference>
<dbReference type="RefSeq" id="WP_109906110.1">
    <property type="nucleotide sequence ID" value="NZ_QGLE01000006.1"/>
</dbReference>
<keyword evidence="5" id="KW-0676">Redox-active center</keyword>
<accession>A0A317E7Y4</accession>
<dbReference type="GO" id="GO:0051082">
    <property type="term" value="F:unfolded protein binding"/>
    <property type="evidence" value="ECO:0007669"/>
    <property type="project" value="InterPro"/>
</dbReference>
<comment type="caution">
    <text evidence="6">The sequence shown here is derived from an EMBL/GenBank/DDBJ whole genome shotgun (WGS) entry which is preliminary data.</text>
</comment>
<keyword evidence="4" id="KW-0143">Chaperone</keyword>
<keyword evidence="7" id="KW-1185">Reference proteome</keyword>
<keyword evidence="3" id="KW-1015">Disulfide bond</keyword>
<dbReference type="InterPro" id="IPR023212">
    <property type="entry name" value="Hsp33_helix_hairpin_bin_dom_sf"/>
</dbReference>
<dbReference type="NCBIfam" id="NF002386">
    <property type="entry name" value="PRK01402.1"/>
    <property type="match status" value="1"/>
</dbReference>
<sequence length="303" mass="33044">MSTDTKAQDIVLPFQIDSLDVRGRILRLGPVLDTVLGKHDYPDAVSVQLAQLILTVTLLGNSVKFDGTFTAQTKSDGPLSMMVADFVTPGTVRGFAQFDRAAVEALGPSPNFAALVGKGYLAMTLDQGPETDRYQGIVALDGPDLAACAESYFRDSEQIPTTVRLAARKSPGGWHAGGLMIQHLPHGSAGPRSDGTGHLPDRTDEDHWSNARAKAMTATAEELVEPSLRPEELAWRLYHEDEVRVYPTLHIAFGCRCSRERISTMLARFSPEDRAHMAVDGRIGVTCEFCNTTYDFDPQAIEP</sequence>
<evidence type="ECO:0000313" key="7">
    <source>
        <dbReference type="Proteomes" id="UP000245461"/>
    </source>
</evidence>
<evidence type="ECO:0000256" key="4">
    <source>
        <dbReference type="ARBA" id="ARBA00023186"/>
    </source>
</evidence>
<protein>
    <submittedName>
        <fullName evidence="6">Hsp33 family molecular chaperone</fullName>
    </submittedName>
</protein>
<dbReference type="PANTHER" id="PTHR30111:SF1">
    <property type="entry name" value="33 KDA CHAPERONIN"/>
    <property type="match status" value="1"/>
</dbReference>
<dbReference type="Proteomes" id="UP000245461">
    <property type="component" value="Unassembled WGS sequence"/>
</dbReference>
<dbReference type="InterPro" id="IPR016154">
    <property type="entry name" value="Heat_shock_Hsp33_C"/>
</dbReference>
<dbReference type="GO" id="GO:0042026">
    <property type="term" value="P:protein refolding"/>
    <property type="evidence" value="ECO:0007669"/>
    <property type="project" value="TreeGrafter"/>
</dbReference>
<gene>
    <name evidence="6" type="ORF">DKG74_12190</name>
</gene>
<dbReference type="EMBL" id="QGLE01000006">
    <property type="protein sequence ID" value="PWR22622.1"/>
    <property type="molecule type" value="Genomic_DNA"/>
</dbReference>
<name>A0A317E7Y4_9PROT</name>
<dbReference type="GO" id="GO:0044183">
    <property type="term" value="F:protein folding chaperone"/>
    <property type="evidence" value="ECO:0007669"/>
    <property type="project" value="TreeGrafter"/>
</dbReference>
<dbReference type="InterPro" id="IPR000397">
    <property type="entry name" value="Heat_shock_Hsp33"/>
</dbReference>
<evidence type="ECO:0000256" key="5">
    <source>
        <dbReference type="ARBA" id="ARBA00023284"/>
    </source>
</evidence>
<evidence type="ECO:0000256" key="2">
    <source>
        <dbReference type="ARBA" id="ARBA00022833"/>
    </source>
</evidence>
<dbReference type="SUPFAM" id="SSF64397">
    <property type="entry name" value="Hsp33 domain"/>
    <property type="match status" value="1"/>
</dbReference>
<evidence type="ECO:0000256" key="1">
    <source>
        <dbReference type="ARBA" id="ARBA00022490"/>
    </source>
</evidence>
<evidence type="ECO:0000256" key="3">
    <source>
        <dbReference type="ARBA" id="ARBA00023157"/>
    </source>
</evidence>
<dbReference type="GO" id="GO:0005737">
    <property type="term" value="C:cytoplasm"/>
    <property type="evidence" value="ECO:0007669"/>
    <property type="project" value="InterPro"/>
</dbReference>
<organism evidence="6 7">
    <name type="scientific">Zavarzinia aquatilis</name>
    <dbReference type="NCBI Taxonomy" id="2211142"/>
    <lineage>
        <taxon>Bacteria</taxon>
        <taxon>Pseudomonadati</taxon>
        <taxon>Pseudomonadota</taxon>
        <taxon>Alphaproteobacteria</taxon>
        <taxon>Rhodospirillales</taxon>
        <taxon>Zavarziniaceae</taxon>
        <taxon>Zavarzinia</taxon>
    </lineage>
</organism>
<reference evidence="6 7" key="1">
    <citation type="submission" date="2018-05" db="EMBL/GenBank/DDBJ databases">
        <title>Zavarzinia sp. HR-AS.</title>
        <authorList>
            <person name="Lee Y."/>
            <person name="Jeon C.O."/>
        </authorList>
    </citation>
    <scope>NUCLEOTIDE SEQUENCE [LARGE SCALE GENOMIC DNA]</scope>
    <source>
        <strain evidence="6 7">HR-AS</strain>
    </source>
</reference>
<dbReference type="Pfam" id="PF01430">
    <property type="entry name" value="HSP33"/>
    <property type="match status" value="1"/>
</dbReference>
<dbReference type="Gene3D" id="1.10.287.480">
    <property type="entry name" value="helix hairpin bin"/>
    <property type="match status" value="1"/>
</dbReference>
<keyword evidence="1" id="KW-0963">Cytoplasm</keyword>
<keyword evidence="2" id="KW-0862">Zinc</keyword>
<dbReference type="SUPFAM" id="SSF118352">
    <property type="entry name" value="HSP33 redox switch-like"/>
    <property type="match status" value="1"/>
</dbReference>
<dbReference type="AlphaFoldDB" id="A0A317E7Y4"/>